<name>A0ACC1P856_9PEZI</name>
<proteinExistence type="predicted"/>
<organism evidence="1 2">
    <name type="scientific">Xylaria curta</name>
    <dbReference type="NCBI Taxonomy" id="42375"/>
    <lineage>
        <taxon>Eukaryota</taxon>
        <taxon>Fungi</taxon>
        <taxon>Dikarya</taxon>
        <taxon>Ascomycota</taxon>
        <taxon>Pezizomycotina</taxon>
        <taxon>Sordariomycetes</taxon>
        <taxon>Xylariomycetidae</taxon>
        <taxon>Xylariales</taxon>
        <taxon>Xylariaceae</taxon>
        <taxon>Xylaria</taxon>
    </lineage>
</organism>
<evidence type="ECO:0000313" key="1">
    <source>
        <dbReference type="EMBL" id="KAJ2987164.1"/>
    </source>
</evidence>
<dbReference type="Proteomes" id="UP001143856">
    <property type="component" value="Unassembled WGS sequence"/>
</dbReference>
<evidence type="ECO:0000313" key="2">
    <source>
        <dbReference type="Proteomes" id="UP001143856"/>
    </source>
</evidence>
<keyword evidence="2" id="KW-1185">Reference proteome</keyword>
<protein>
    <submittedName>
        <fullName evidence="1">Uncharacterized protein</fullName>
    </submittedName>
</protein>
<dbReference type="EMBL" id="JAPDGR010000834">
    <property type="protein sequence ID" value="KAJ2987164.1"/>
    <property type="molecule type" value="Genomic_DNA"/>
</dbReference>
<comment type="caution">
    <text evidence="1">The sequence shown here is derived from an EMBL/GenBank/DDBJ whole genome shotgun (WGS) entry which is preliminary data.</text>
</comment>
<reference evidence="1" key="1">
    <citation type="submission" date="2022-10" db="EMBL/GenBank/DDBJ databases">
        <title>Genome Sequence of Xylaria curta.</title>
        <authorList>
            <person name="Buettner E."/>
        </authorList>
    </citation>
    <scope>NUCLEOTIDE SEQUENCE</scope>
    <source>
        <strain evidence="1">Babe10</strain>
    </source>
</reference>
<sequence>METEVNGSQGTPPAHGRRPRHGPLSTALMGHETSQLQNPSCAPIRPNLSEVMSPGGLGGLTTSSRDFASTGPTIHDDQSIHRPRLTPSSSINSGAITNASAASTVSAGSRHSLPFIHTGSADDLHGCSRPPDISQRSTGLEETAPISPDADSLPPHHGTPSPGPESSTPATSWKSVYLDWKFLLYFSALFGSTLIAIEIVARISSQRHGLATGQPQLHYLWKYGTTAVFTLFVTF</sequence>
<accession>A0ACC1P856</accession>
<gene>
    <name evidence="1" type="ORF">NUW58_g4656</name>
</gene>